<protein>
    <submittedName>
        <fullName evidence="3">Uncharacterized protein</fullName>
    </submittedName>
</protein>
<feature type="region of interest" description="Disordered" evidence="1">
    <location>
        <begin position="1"/>
        <end position="94"/>
    </location>
</feature>
<reference evidence="3 4" key="1">
    <citation type="submission" date="2024-10" db="EMBL/GenBank/DDBJ databases">
        <title>Updated reference genomes for cyclostephanoid diatoms.</title>
        <authorList>
            <person name="Roberts W.R."/>
            <person name="Alverson A.J."/>
        </authorList>
    </citation>
    <scope>NUCLEOTIDE SEQUENCE [LARGE SCALE GENOMIC DNA]</scope>
    <source>
        <strain evidence="3 4">AJA276-08</strain>
    </source>
</reference>
<dbReference type="EMBL" id="JALLAZ020001239">
    <property type="protein sequence ID" value="KAL3778120.1"/>
    <property type="molecule type" value="Genomic_DNA"/>
</dbReference>
<keyword evidence="2" id="KW-0472">Membrane</keyword>
<keyword evidence="4" id="KW-1185">Reference proteome</keyword>
<evidence type="ECO:0000256" key="2">
    <source>
        <dbReference type="SAM" id="Phobius"/>
    </source>
</evidence>
<feature type="compositionally biased region" description="Polar residues" evidence="1">
    <location>
        <begin position="1"/>
        <end position="10"/>
    </location>
</feature>
<dbReference type="Proteomes" id="UP001530315">
    <property type="component" value="Unassembled WGS sequence"/>
</dbReference>
<dbReference type="AlphaFoldDB" id="A0ABD3NPP5"/>
<feature type="transmembrane region" description="Helical" evidence="2">
    <location>
        <begin position="158"/>
        <end position="177"/>
    </location>
</feature>
<keyword evidence="2" id="KW-1133">Transmembrane helix</keyword>
<feature type="compositionally biased region" description="Basic and acidic residues" evidence="1">
    <location>
        <begin position="36"/>
        <end position="45"/>
    </location>
</feature>
<evidence type="ECO:0000313" key="3">
    <source>
        <dbReference type="EMBL" id="KAL3778120.1"/>
    </source>
</evidence>
<keyword evidence="2" id="KW-0812">Transmembrane</keyword>
<evidence type="ECO:0000313" key="4">
    <source>
        <dbReference type="Proteomes" id="UP001530315"/>
    </source>
</evidence>
<comment type="caution">
    <text evidence="3">The sequence shown here is derived from an EMBL/GenBank/DDBJ whole genome shotgun (WGS) entry which is preliminary data.</text>
</comment>
<gene>
    <name evidence="3" type="ORF">ACHAW5_008949</name>
</gene>
<sequence length="181" mass="18973">MSIEEASSQAGPKIPHPTPGNGDVGFGNGTGVVRPVRRDGGEDAARALQAHAQEEGRDEGGGGAGVSSSGTSSSSKKNGGGGEEEEEEEKIKKRIWDVAFDAGMNAGATRASGSPRAGKWDTRRGWGEGRERKRVDDLDFVGRREGGSSFSSLDGSSVALGGGGRAIYIYVYIYFFLVEMK</sequence>
<organism evidence="3 4">
    <name type="scientific">Stephanodiscus triporus</name>
    <dbReference type="NCBI Taxonomy" id="2934178"/>
    <lineage>
        <taxon>Eukaryota</taxon>
        <taxon>Sar</taxon>
        <taxon>Stramenopiles</taxon>
        <taxon>Ochrophyta</taxon>
        <taxon>Bacillariophyta</taxon>
        <taxon>Coscinodiscophyceae</taxon>
        <taxon>Thalassiosirophycidae</taxon>
        <taxon>Stephanodiscales</taxon>
        <taxon>Stephanodiscaceae</taxon>
        <taxon>Stephanodiscus</taxon>
    </lineage>
</organism>
<feature type="region of interest" description="Disordered" evidence="1">
    <location>
        <begin position="106"/>
        <end position="125"/>
    </location>
</feature>
<feature type="compositionally biased region" description="Low complexity" evidence="1">
    <location>
        <begin position="66"/>
        <end position="77"/>
    </location>
</feature>
<name>A0ABD3NPP5_9STRA</name>
<evidence type="ECO:0000256" key="1">
    <source>
        <dbReference type="SAM" id="MobiDB-lite"/>
    </source>
</evidence>
<accession>A0ABD3NPP5</accession>
<proteinExistence type="predicted"/>